<keyword evidence="1" id="KW-0472">Membrane</keyword>
<dbReference type="InterPro" id="IPR038695">
    <property type="entry name" value="Saro_0823-like_sf"/>
</dbReference>
<dbReference type="AlphaFoldDB" id="A0A916N6H2"/>
<keyword evidence="1" id="KW-1133">Transmembrane helix</keyword>
<evidence type="ECO:0000256" key="1">
    <source>
        <dbReference type="SAM" id="Phobius"/>
    </source>
</evidence>
<protein>
    <recommendedName>
        <fullName evidence="4">DUF192 domain-containing protein</fullName>
    </recommendedName>
</protein>
<dbReference type="PANTHER" id="PTHR37953">
    <property type="entry name" value="UPF0127 PROTEIN MJ1496"/>
    <property type="match status" value="1"/>
</dbReference>
<dbReference type="InterPro" id="IPR003795">
    <property type="entry name" value="DUF192"/>
</dbReference>
<evidence type="ECO:0008006" key="4">
    <source>
        <dbReference type="Google" id="ProtNLM"/>
    </source>
</evidence>
<dbReference type="Gene3D" id="2.60.120.1140">
    <property type="entry name" value="Protein of unknown function DUF192"/>
    <property type="match status" value="1"/>
</dbReference>
<comment type="caution">
    <text evidence="2">The sequence shown here is derived from an EMBL/GenBank/DDBJ whole genome shotgun (WGS) entry which is preliminary data.</text>
</comment>
<sequence length="170" mass="18793">MKNRQSLFAYILLAVFIIGGLAYFFAPFPPGKKAVDAVSSTPPSTAGFVKEGEIVFLRNGQKIKKIDVEIAENEAEQSKGLMYRPYLPDSAGMLFIFNDSAPRNFWMKNTIIPLDIMYVDAGKKIISIAKNTKPYSEESVPSLGNAQYVVEVNAGFSERHDIKTGDAISF</sequence>
<dbReference type="Proteomes" id="UP000680038">
    <property type="component" value="Unassembled WGS sequence"/>
</dbReference>
<dbReference type="Pfam" id="PF02643">
    <property type="entry name" value="DUF192"/>
    <property type="match status" value="1"/>
</dbReference>
<proteinExistence type="predicted"/>
<keyword evidence="1" id="KW-0812">Transmembrane</keyword>
<feature type="transmembrane region" description="Helical" evidence="1">
    <location>
        <begin position="7"/>
        <end position="26"/>
    </location>
</feature>
<gene>
    <name evidence="2" type="ORF">DYBT9275_04595</name>
</gene>
<evidence type="ECO:0000313" key="2">
    <source>
        <dbReference type="EMBL" id="CAG5009909.1"/>
    </source>
</evidence>
<keyword evidence="3" id="KW-1185">Reference proteome</keyword>
<dbReference type="PANTHER" id="PTHR37953:SF1">
    <property type="entry name" value="UPF0127 PROTEIN MJ1496"/>
    <property type="match status" value="1"/>
</dbReference>
<organism evidence="2 3">
    <name type="scientific">Dyadobacter helix</name>
    <dbReference type="NCBI Taxonomy" id="2822344"/>
    <lineage>
        <taxon>Bacteria</taxon>
        <taxon>Pseudomonadati</taxon>
        <taxon>Bacteroidota</taxon>
        <taxon>Cytophagia</taxon>
        <taxon>Cytophagales</taxon>
        <taxon>Spirosomataceae</taxon>
        <taxon>Dyadobacter</taxon>
    </lineage>
</organism>
<dbReference type="EMBL" id="CAJRAF010000002">
    <property type="protein sequence ID" value="CAG5009909.1"/>
    <property type="molecule type" value="Genomic_DNA"/>
</dbReference>
<name>A0A916N6H2_9BACT</name>
<dbReference type="RefSeq" id="WP_215240956.1">
    <property type="nucleotide sequence ID" value="NZ_CAJRAF010000002.1"/>
</dbReference>
<reference evidence="2" key="1">
    <citation type="submission" date="2021-04" db="EMBL/GenBank/DDBJ databases">
        <authorList>
            <person name="Rodrigo-Torres L."/>
            <person name="Arahal R. D."/>
            <person name="Lucena T."/>
        </authorList>
    </citation>
    <scope>NUCLEOTIDE SEQUENCE</scope>
    <source>
        <strain evidence="2">CECT 9275</strain>
    </source>
</reference>
<evidence type="ECO:0000313" key="3">
    <source>
        <dbReference type="Proteomes" id="UP000680038"/>
    </source>
</evidence>
<accession>A0A916N6H2</accession>